<sequence length="149" mass="15291">MDTKTKRRLGLSFPAILGLALLGAPRVVAHDLELVSPAVNSILVFAPLIIWVIVALWARVANPFLTLLVVGVCYGVILAAVHQVLWGAAFDEAPTLGGNLEGALSPGAESALIRVFSVGSSLITGALVGAATGAVAWVLAKLTGRSSGR</sequence>
<dbReference type="Proteomes" id="UP000317043">
    <property type="component" value="Unassembled WGS sequence"/>
</dbReference>
<dbReference type="RefSeq" id="WP_142041246.1">
    <property type="nucleotide sequence ID" value="NZ_JBHTGS010000001.1"/>
</dbReference>
<evidence type="ECO:0000256" key="1">
    <source>
        <dbReference type="SAM" id="Phobius"/>
    </source>
</evidence>
<dbReference type="EMBL" id="VFOW01000001">
    <property type="protein sequence ID" value="TQL77805.1"/>
    <property type="molecule type" value="Genomic_DNA"/>
</dbReference>
<keyword evidence="1" id="KW-0472">Membrane</keyword>
<accession>A0A543AYZ9</accession>
<feature type="transmembrane region" description="Helical" evidence="1">
    <location>
        <begin position="115"/>
        <end position="140"/>
    </location>
</feature>
<keyword evidence="1" id="KW-1133">Transmembrane helix</keyword>
<name>A0A543AYZ9_9ACTN</name>
<reference evidence="2 3" key="1">
    <citation type="submission" date="2019-06" db="EMBL/GenBank/DDBJ databases">
        <title>Sequencing the genomes of 1000 actinobacteria strains.</title>
        <authorList>
            <person name="Klenk H.-P."/>
        </authorList>
    </citation>
    <scope>NUCLEOTIDE SEQUENCE [LARGE SCALE GENOMIC DNA]</scope>
    <source>
        <strain evidence="2 3">DSM 45928</strain>
    </source>
</reference>
<dbReference type="AlphaFoldDB" id="A0A543AYZ9"/>
<dbReference type="InParanoid" id="A0A543AYZ9"/>
<organism evidence="2 3">
    <name type="scientific">Stackebrandtia endophytica</name>
    <dbReference type="NCBI Taxonomy" id="1496996"/>
    <lineage>
        <taxon>Bacteria</taxon>
        <taxon>Bacillati</taxon>
        <taxon>Actinomycetota</taxon>
        <taxon>Actinomycetes</taxon>
        <taxon>Glycomycetales</taxon>
        <taxon>Glycomycetaceae</taxon>
        <taxon>Stackebrandtia</taxon>
    </lineage>
</organism>
<feature type="transmembrane region" description="Helical" evidence="1">
    <location>
        <begin position="39"/>
        <end position="58"/>
    </location>
</feature>
<gene>
    <name evidence="2" type="ORF">FB566_3372</name>
</gene>
<keyword evidence="3" id="KW-1185">Reference proteome</keyword>
<evidence type="ECO:0000313" key="2">
    <source>
        <dbReference type="EMBL" id="TQL77805.1"/>
    </source>
</evidence>
<protein>
    <submittedName>
        <fullName evidence="2">Uncharacterized protein</fullName>
    </submittedName>
</protein>
<proteinExistence type="predicted"/>
<feature type="transmembrane region" description="Helical" evidence="1">
    <location>
        <begin position="65"/>
        <end position="86"/>
    </location>
</feature>
<comment type="caution">
    <text evidence="2">The sequence shown here is derived from an EMBL/GenBank/DDBJ whole genome shotgun (WGS) entry which is preliminary data.</text>
</comment>
<evidence type="ECO:0000313" key="3">
    <source>
        <dbReference type="Proteomes" id="UP000317043"/>
    </source>
</evidence>
<keyword evidence="1" id="KW-0812">Transmembrane</keyword>
<dbReference type="OrthoDB" id="2658663at2"/>